<sequence length="239" mass="27035">MSAKMLDSIDNALYKTNATLIDRLNSISENVRPKYCRKGAITVSSHSVILPSTETIFSFPYLCEMITDGGGWIVIQRRTTGNVDFYRDWATYKKGFGSLDDDFWLGNENIHTITSSGNYELRVDLKFQGKSTFAHYSKFSIDGEDKNYALRLGDYDGTAGDDLSPHNGQAFSTFDRDNDPHGSNCAEEYSGAWWYHGCLHSNLNGKWKATNFKGPQWYKFSDSDPVSYSEMKIRVLGDN</sequence>
<dbReference type="Proteomes" id="UP000735302">
    <property type="component" value="Unassembled WGS sequence"/>
</dbReference>
<evidence type="ECO:0000313" key="3">
    <source>
        <dbReference type="EMBL" id="GFO09002.1"/>
    </source>
</evidence>
<dbReference type="PROSITE" id="PS51406">
    <property type="entry name" value="FIBRINOGEN_C_2"/>
    <property type="match status" value="1"/>
</dbReference>
<reference evidence="3 4" key="1">
    <citation type="journal article" date="2021" name="Elife">
        <title>Chloroplast acquisition without the gene transfer in kleptoplastic sea slugs, Plakobranchus ocellatus.</title>
        <authorList>
            <person name="Maeda T."/>
            <person name="Takahashi S."/>
            <person name="Yoshida T."/>
            <person name="Shimamura S."/>
            <person name="Takaki Y."/>
            <person name="Nagai Y."/>
            <person name="Toyoda A."/>
            <person name="Suzuki Y."/>
            <person name="Arimoto A."/>
            <person name="Ishii H."/>
            <person name="Satoh N."/>
            <person name="Nishiyama T."/>
            <person name="Hasebe M."/>
            <person name="Maruyama T."/>
            <person name="Minagawa J."/>
            <person name="Obokata J."/>
            <person name="Shigenobu S."/>
        </authorList>
    </citation>
    <scope>NUCLEOTIDE SEQUENCE [LARGE SCALE GENOMIC DNA]</scope>
</reference>
<dbReference type="Pfam" id="PF00147">
    <property type="entry name" value="Fibrinogen_C"/>
    <property type="match status" value="1"/>
</dbReference>
<dbReference type="AlphaFoldDB" id="A0AAV4APY8"/>
<comment type="caution">
    <text evidence="3">The sequence shown here is derived from an EMBL/GenBank/DDBJ whole genome shotgun (WGS) entry which is preliminary data.</text>
</comment>
<dbReference type="EMBL" id="BLXT01004030">
    <property type="protein sequence ID" value="GFO09002.1"/>
    <property type="molecule type" value="Genomic_DNA"/>
</dbReference>
<dbReference type="InterPro" id="IPR036056">
    <property type="entry name" value="Fibrinogen-like_C"/>
</dbReference>
<dbReference type="InterPro" id="IPR014716">
    <property type="entry name" value="Fibrinogen_a/b/g_C_1"/>
</dbReference>
<dbReference type="PANTHER" id="PTHR19143">
    <property type="entry name" value="FIBRINOGEN/TENASCIN/ANGIOPOEITIN"/>
    <property type="match status" value="1"/>
</dbReference>
<keyword evidence="4" id="KW-1185">Reference proteome</keyword>
<dbReference type="PROSITE" id="PS00514">
    <property type="entry name" value="FIBRINOGEN_C_1"/>
    <property type="match status" value="1"/>
</dbReference>
<accession>A0AAV4APY8</accession>
<gene>
    <name evidence="3" type="ORF">PoB_003550700</name>
</gene>
<dbReference type="SUPFAM" id="SSF56496">
    <property type="entry name" value="Fibrinogen C-terminal domain-like"/>
    <property type="match status" value="1"/>
</dbReference>
<dbReference type="GO" id="GO:0005615">
    <property type="term" value="C:extracellular space"/>
    <property type="evidence" value="ECO:0007669"/>
    <property type="project" value="TreeGrafter"/>
</dbReference>
<protein>
    <submittedName>
        <fullName evidence="3">Fibrinogen-related protein 3-2</fullName>
    </submittedName>
</protein>
<dbReference type="Gene3D" id="3.90.215.10">
    <property type="entry name" value="Gamma Fibrinogen, chain A, domain 1"/>
    <property type="match status" value="1"/>
</dbReference>
<evidence type="ECO:0000259" key="2">
    <source>
        <dbReference type="PROSITE" id="PS51406"/>
    </source>
</evidence>
<dbReference type="InterPro" id="IPR002181">
    <property type="entry name" value="Fibrinogen_a/b/g_C_dom"/>
</dbReference>
<dbReference type="CDD" id="cd00087">
    <property type="entry name" value="FReD"/>
    <property type="match status" value="1"/>
</dbReference>
<evidence type="ECO:0000313" key="4">
    <source>
        <dbReference type="Proteomes" id="UP000735302"/>
    </source>
</evidence>
<dbReference type="PANTHER" id="PTHR19143:SF254">
    <property type="entry name" value="TENASCIN-R"/>
    <property type="match status" value="1"/>
</dbReference>
<proteinExistence type="predicted"/>
<dbReference type="SMART" id="SM00186">
    <property type="entry name" value="FBG"/>
    <property type="match status" value="1"/>
</dbReference>
<dbReference type="InterPro" id="IPR050373">
    <property type="entry name" value="Fibrinogen_C-term_domain"/>
</dbReference>
<keyword evidence="1" id="KW-1015">Disulfide bond</keyword>
<evidence type="ECO:0000256" key="1">
    <source>
        <dbReference type="ARBA" id="ARBA00023157"/>
    </source>
</evidence>
<dbReference type="InterPro" id="IPR020837">
    <property type="entry name" value="Fibrinogen_CS"/>
</dbReference>
<organism evidence="3 4">
    <name type="scientific">Plakobranchus ocellatus</name>
    <dbReference type="NCBI Taxonomy" id="259542"/>
    <lineage>
        <taxon>Eukaryota</taxon>
        <taxon>Metazoa</taxon>
        <taxon>Spiralia</taxon>
        <taxon>Lophotrochozoa</taxon>
        <taxon>Mollusca</taxon>
        <taxon>Gastropoda</taxon>
        <taxon>Heterobranchia</taxon>
        <taxon>Euthyneura</taxon>
        <taxon>Panpulmonata</taxon>
        <taxon>Sacoglossa</taxon>
        <taxon>Placobranchoidea</taxon>
        <taxon>Plakobranchidae</taxon>
        <taxon>Plakobranchus</taxon>
    </lineage>
</organism>
<name>A0AAV4APY8_9GAST</name>
<feature type="domain" description="Fibrinogen C-terminal" evidence="2">
    <location>
        <begin position="27"/>
        <end position="237"/>
    </location>
</feature>